<dbReference type="AlphaFoldDB" id="D4U1R8"/>
<accession>D4U1R8</accession>
<evidence type="ECO:0008006" key="5">
    <source>
        <dbReference type="Google" id="ProtNLM"/>
    </source>
</evidence>
<evidence type="ECO:0000256" key="2">
    <source>
        <dbReference type="SAM" id="Phobius"/>
    </source>
</evidence>
<gene>
    <name evidence="3" type="ORF">HMPREF0970_02171</name>
</gene>
<sequence>MAAPFAAQTRTEMTMSTHNGEKHETGADEQEHGHPKKPKRIRRWALLVVVLSVAALAWSCVFHGGLTRKPASFHATNDAVVAVRLGSGWSTVAEDFRYNDYDGWIVLLDADGRGQVAAVNNVLHGDVLWNERGVFYGSPSHDFLTTEAGTQGFERRYRSSDERQRYALPDGALAVVSDEGFGFVVGTVHVDGRVTRVRNEKTGGAVGQCGSRILAITGTKQSPGISAAAFAAYAARSGDEKPPTTLAAVVQLNDHDGEESPVLAVAPMIDGLGSRQHMFACEGDVITMPTELSDEAAASSHGSTSERQRTMVLERWDLSTGERSIIPVLDEAGNPLELNDEQGVSEYEAIRVGSEYRFVSSGGDAFAVDLTSGQGRHLFSLDVPWSEYLSVFQVTETGVYMLKDRGVDRVVTLSYRPWEGGEWRDIFTTRDLAYYLKEGVLTRTLDIQSFALRPGWDGGAQ</sequence>
<dbReference type="EMBL" id="ACYT02000078">
    <property type="protein sequence ID" value="EFF78904.1"/>
    <property type="molecule type" value="Genomic_DNA"/>
</dbReference>
<name>D4U1R8_9ACTO</name>
<keyword evidence="2" id="KW-0812">Transmembrane</keyword>
<proteinExistence type="predicted"/>
<dbReference type="PATRIC" id="fig|649742.3.peg.1969"/>
<dbReference type="HOGENOM" id="CLU_663295_0_0_11"/>
<keyword evidence="2" id="KW-1133">Transmembrane helix</keyword>
<feature type="transmembrane region" description="Helical" evidence="2">
    <location>
        <begin position="44"/>
        <end position="66"/>
    </location>
</feature>
<evidence type="ECO:0000256" key="1">
    <source>
        <dbReference type="SAM" id="MobiDB-lite"/>
    </source>
</evidence>
<keyword evidence="2" id="KW-0472">Membrane</keyword>
<reference evidence="3 4" key="1">
    <citation type="submission" date="2009-10" db="EMBL/GenBank/DDBJ databases">
        <authorList>
            <person name="Weinstock G."/>
            <person name="Sodergren E."/>
            <person name="Clifton S."/>
            <person name="Fulton L."/>
            <person name="Fulton B."/>
            <person name="Courtney L."/>
            <person name="Fronick C."/>
            <person name="Harrison M."/>
            <person name="Strong C."/>
            <person name="Farmer C."/>
            <person name="Delahaunty K."/>
            <person name="Markovic C."/>
            <person name="Hall O."/>
            <person name="Minx P."/>
            <person name="Tomlinson C."/>
            <person name="Mitreva M."/>
            <person name="Nelson J."/>
            <person name="Hou S."/>
            <person name="Wollam A."/>
            <person name="Pepin K.H."/>
            <person name="Johnson M."/>
            <person name="Bhonagiri V."/>
            <person name="Nash W.E."/>
            <person name="Warren W."/>
            <person name="Chinwalla A."/>
            <person name="Mardis E.R."/>
            <person name="Wilson R.K."/>
        </authorList>
    </citation>
    <scope>NUCLEOTIDE SEQUENCE [LARGE SCALE GENOMIC DNA]</scope>
    <source>
        <strain evidence="3 4">F0309</strain>
    </source>
</reference>
<protein>
    <recommendedName>
        <fullName evidence="5">Tat pathway signal sequence domain protein</fullName>
    </recommendedName>
</protein>
<dbReference type="Proteomes" id="UP000003150">
    <property type="component" value="Unassembled WGS sequence"/>
</dbReference>
<evidence type="ECO:0000313" key="3">
    <source>
        <dbReference type="EMBL" id="EFF78904.1"/>
    </source>
</evidence>
<comment type="caution">
    <text evidence="3">The sequence shown here is derived from an EMBL/GenBank/DDBJ whole genome shotgun (WGS) entry which is preliminary data.</text>
</comment>
<organism evidence="3 4">
    <name type="scientific">Schaalia odontolytica F0309</name>
    <dbReference type="NCBI Taxonomy" id="649742"/>
    <lineage>
        <taxon>Bacteria</taxon>
        <taxon>Bacillati</taxon>
        <taxon>Actinomycetota</taxon>
        <taxon>Actinomycetes</taxon>
        <taxon>Actinomycetales</taxon>
        <taxon>Actinomycetaceae</taxon>
        <taxon>Schaalia</taxon>
    </lineage>
</organism>
<feature type="region of interest" description="Disordered" evidence="1">
    <location>
        <begin position="1"/>
        <end position="37"/>
    </location>
</feature>
<evidence type="ECO:0000313" key="4">
    <source>
        <dbReference type="Proteomes" id="UP000003150"/>
    </source>
</evidence>
<feature type="compositionally biased region" description="Polar residues" evidence="1">
    <location>
        <begin position="8"/>
        <end position="18"/>
    </location>
</feature>
<feature type="compositionally biased region" description="Basic and acidic residues" evidence="1">
    <location>
        <begin position="19"/>
        <end position="33"/>
    </location>
</feature>